<keyword evidence="1" id="KW-0812">Transmembrane</keyword>
<evidence type="ECO:0000313" key="3">
    <source>
        <dbReference type="Proteomes" id="UP000092445"/>
    </source>
</evidence>
<name>A0A1A9Z0J3_GLOPL</name>
<keyword evidence="3" id="KW-1185">Reference proteome</keyword>
<feature type="transmembrane region" description="Helical" evidence="1">
    <location>
        <begin position="22"/>
        <end position="40"/>
    </location>
</feature>
<reference evidence="3" key="1">
    <citation type="submission" date="2014-03" db="EMBL/GenBank/DDBJ databases">
        <authorList>
            <person name="Aksoy S."/>
            <person name="Warren W."/>
            <person name="Wilson R.K."/>
        </authorList>
    </citation>
    <scope>NUCLEOTIDE SEQUENCE [LARGE SCALE GENOMIC DNA]</scope>
    <source>
        <strain evidence="3">IAEA</strain>
    </source>
</reference>
<evidence type="ECO:0000256" key="1">
    <source>
        <dbReference type="SAM" id="Phobius"/>
    </source>
</evidence>
<evidence type="ECO:0000313" key="2">
    <source>
        <dbReference type="EnsemblMetazoa" id="GPAI000334-PA"/>
    </source>
</evidence>
<dbReference type="EnsemblMetazoa" id="GPAI000334-RA">
    <property type="protein sequence ID" value="GPAI000334-PA"/>
    <property type="gene ID" value="GPAI000334"/>
</dbReference>
<sequence length="163" mass="18539">MSLLMASARFIISQYQFHFGDFIASLFNFMTIVASLGTKLKRREKNMKNRKDKLLKLSGLRLPSLLNHPDSQKTLALDNNSPANIYACLTDNRQSLTTFIHHEILPLRDDIGLGLEELCTLRIVERQTEQQAGIALVTSLRHLKLTHPLWTRTFTKGSVSDCN</sequence>
<accession>A0A1A9Z0J3</accession>
<dbReference type="AlphaFoldDB" id="A0A1A9Z0J3"/>
<reference evidence="2" key="2">
    <citation type="submission" date="2020-05" db="UniProtKB">
        <authorList>
            <consortium name="EnsemblMetazoa"/>
        </authorList>
    </citation>
    <scope>IDENTIFICATION</scope>
    <source>
        <strain evidence="2">IAEA</strain>
    </source>
</reference>
<keyword evidence="1" id="KW-0472">Membrane</keyword>
<protein>
    <submittedName>
        <fullName evidence="2">Uncharacterized protein</fullName>
    </submittedName>
</protein>
<keyword evidence="1" id="KW-1133">Transmembrane helix</keyword>
<dbReference type="Proteomes" id="UP000092445">
    <property type="component" value="Unassembled WGS sequence"/>
</dbReference>
<dbReference type="VEuPathDB" id="VectorBase:GPAI000334"/>
<proteinExistence type="predicted"/>
<organism evidence="2 3">
    <name type="scientific">Glossina pallidipes</name>
    <name type="common">Tsetse fly</name>
    <dbReference type="NCBI Taxonomy" id="7398"/>
    <lineage>
        <taxon>Eukaryota</taxon>
        <taxon>Metazoa</taxon>
        <taxon>Ecdysozoa</taxon>
        <taxon>Arthropoda</taxon>
        <taxon>Hexapoda</taxon>
        <taxon>Insecta</taxon>
        <taxon>Pterygota</taxon>
        <taxon>Neoptera</taxon>
        <taxon>Endopterygota</taxon>
        <taxon>Diptera</taxon>
        <taxon>Brachycera</taxon>
        <taxon>Muscomorpha</taxon>
        <taxon>Hippoboscoidea</taxon>
        <taxon>Glossinidae</taxon>
        <taxon>Glossina</taxon>
    </lineage>
</organism>